<reference evidence="7 8" key="1">
    <citation type="submission" date="2017-06" db="EMBL/GenBank/DDBJ databases">
        <title>Ant-infecting Ophiocordyceps genomes reveal a high diversity of potential behavioral manipulation genes and a possible major role for enterotoxins.</title>
        <authorList>
            <person name="De Bekker C."/>
            <person name="Evans H.C."/>
            <person name="Brachmann A."/>
            <person name="Hughes D.P."/>
        </authorList>
    </citation>
    <scope>NUCLEOTIDE SEQUENCE [LARGE SCALE GENOMIC DNA]</scope>
    <source>
        <strain evidence="7 8">Map64</strain>
    </source>
</reference>
<dbReference type="GO" id="GO:0008104">
    <property type="term" value="P:intracellular protein localization"/>
    <property type="evidence" value="ECO:0007669"/>
    <property type="project" value="TreeGrafter"/>
</dbReference>
<feature type="compositionally biased region" description="Polar residues" evidence="6">
    <location>
        <begin position="139"/>
        <end position="154"/>
    </location>
</feature>
<evidence type="ECO:0000313" key="8">
    <source>
        <dbReference type="Proteomes" id="UP000226192"/>
    </source>
</evidence>
<dbReference type="GO" id="GO:0005737">
    <property type="term" value="C:cytoplasm"/>
    <property type="evidence" value="ECO:0007669"/>
    <property type="project" value="UniProtKB-SubCell"/>
</dbReference>
<proteinExistence type="inferred from homology"/>
<dbReference type="AlphaFoldDB" id="A0A2C5Y0M2"/>
<dbReference type="Proteomes" id="UP000226192">
    <property type="component" value="Unassembled WGS sequence"/>
</dbReference>
<dbReference type="OrthoDB" id="4072855at2759"/>
<organism evidence="7 8">
    <name type="scientific">Ophiocordyceps australis</name>
    <dbReference type="NCBI Taxonomy" id="1399860"/>
    <lineage>
        <taxon>Eukaryota</taxon>
        <taxon>Fungi</taxon>
        <taxon>Dikarya</taxon>
        <taxon>Ascomycota</taxon>
        <taxon>Pezizomycotina</taxon>
        <taxon>Sordariomycetes</taxon>
        <taxon>Hypocreomycetidae</taxon>
        <taxon>Hypocreales</taxon>
        <taxon>Ophiocordycipitaceae</taxon>
        <taxon>Ophiocordyceps</taxon>
    </lineage>
</organism>
<keyword evidence="8" id="KW-1185">Reference proteome</keyword>
<name>A0A2C5Y0M2_9HYPO</name>
<evidence type="ECO:0000256" key="3">
    <source>
        <dbReference type="ARBA" id="ARBA00005459"/>
    </source>
</evidence>
<dbReference type="GO" id="GO:1990846">
    <property type="term" value="F:ribonucleoside-diphosphate reductase inhibitor activity"/>
    <property type="evidence" value="ECO:0007669"/>
    <property type="project" value="TreeGrafter"/>
</dbReference>
<comment type="subcellular location">
    <subcellularLocation>
        <location evidence="2">Cytoplasm</location>
    </subcellularLocation>
    <subcellularLocation>
        <location evidence="1">Nucleus</location>
    </subcellularLocation>
</comment>
<dbReference type="EMBL" id="NJET01000112">
    <property type="protein sequence ID" value="PHH61203.1"/>
    <property type="molecule type" value="Genomic_DNA"/>
</dbReference>
<keyword evidence="4" id="KW-0963">Cytoplasm</keyword>
<evidence type="ECO:0000256" key="4">
    <source>
        <dbReference type="ARBA" id="ARBA00022490"/>
    </source>
</evidence>
<evidence type="ECO:0000313" key="7">
    <source>
        <dbReference type="EMBL" id="PHH61203.1"/>
    </source>
</evidence>
<evidence type="ECO:0000256" key="5">
    <source>
        <dbReference type="ARBA" id="ARBA00023242"/>
    </source>
</evidence>
<keyword evidence="5" id="KW-0539">Nucleus</keyword>
<sequence length="245" mass="26644">MSAHRRKRLFAGAATDPSQRQITSYFSPADASSATSASSAWPQIPDNVAANLMSVGMRVRKSVPEGYRNVDTGVFKLWTESNSPGQAQTHRATQPVHELLPFCGLNKVGGLHVQPQADFDGEDDDIPSMNAIPGLTLSQESVQSTDSEPQQPKPQSRKRLFTPNDDSAALVPTLWVPKAFDGEISPHTLAPGSWPNARVIATPHSHLQKSTALADMGQENMLIDHDFDEADFLVYGNGRDVEMTP</sequence>
<comment type="similarity">
    <text evidence="3">Belongs to the DIF1/spd1 family.</text>
</comment>
<dbReference type="GO" id="GO:0005634">
    <property type="term" value="C:nucleus"/>
    <property type="evidence" value="ECO:0007669"/>
    <property type="project" value="UniProtKB-SubCell"/>
</dbReference>
<dbReference type="Pfam" id="PF08591">
    <property type="entry name" value="RNR_inhib"/>
    <property type="match status" value="1"/>
</dbReference>
<dbReference type="InterPro" id="IPR013900">
    <property type="entry name" value="RNR_inhibitor"/>
</dbReference>
<gene>
    <name evidence="7" type="ORF">CDD81_684</name>
</gene>
<dbReference type="PANTHER" id="PTHR28081">
    <property type="entry name" value="DAMAGE-REGULATED IMPORT FACILITATOR 1-RELATED"/>
    <property type="match status" value="1"/>
</dbReference>
<evidence type="ECO:0000256" key="2">
    <source>
        <dbReference type="ARBA" id="ARBA00004496"/>
    </source>
</evidence>
<evidence type="ECO:0000256" key="1">
    <source>
        <dbReference type="ARBA" id="ARBA00004123"/>
    </source>
</evidence>
<feature type="region of interest" description="Disordered" evidence="6">
    <location>
        <begin position="139"/>
        <end position="164"/>
    </location>
</feature>
<evidence type="ECO:0000256" key="6">
    <source>
        <dbReference type="SAM" id="MobiDB-lite"/>
    </source>
</evidence>
<dbReference type="PANTHER" id="PTHR28081:SF1">
    <property type="entry name" value="DAMAGE-REGULATED IMPORT FACILITATOR 1"/>
    <property type="match status" value="1"/>
</dbReference>
<accession>A0A2C5Y0M2</accession>
<protein>
    <submittedName>
        <fullName evidence="7">Uncharacterized protein</fullName>
    </submittedName>
</protein>
<comment type="caution">
    <text evidence="7">The sequence shown here is derived from an EMBL/GenBank/DDBJ whole genome shotgun (WGS) entry which is preliminary data.</text>
</comment>